<dbReference type="AlphaFoldDB" id="C1MWY8"/>
<dbReference type="PROSITE" id="PS51715">
    <property type="entry name" value="G_GB1_RHD3"/>
    <property type="match status" value="1"/>
</dbReference>
<dbReference type="EMBL" id="GG663741">
    <property type="protein sequence ID" value="EEH55666.1"/>
    <property type="molecule type" value="Genomic_DNA"/>
</dbReference>
<accession>C1MWY8</accession>
<sequence length="166" mass="17837">MPRARAVPRRAWLLALLALLAAPPCDAHSRIFQITRPNADHSSLEVVEDGLRRLEQLGDRRVSLVSVVGGFHTGKSFLCNVLNASTSGFELGPTHESTTMGLWLGETGMISEVDGSEILLVDTEGFSAAGVAEAYDAQVFALATLLSSHLLYNSVKLITAAEVEYL</sequence>
<evidence type="ECO:0000313" key="6">
    <source>
        <dbReference type="EMBL" id="EEH55666.1"/>
    </source>
</evidence>
<proteinExistence type="inferred from homology"/>
<dbReference type="Gene3D" id="3.40.50.300">
    <property type="entry name" value="P-loop containing nucleotide triphosphate hydrolases"/>
    <property type="match status" value="1"/>
</dbReference>
<evidence type="ECO:0000256" key="4">
    <source>
        <dbReference type="SAM" id="SignalP"/>
    </source>
</evidence>
<feature type="signal peptide" evidence="4">
    <location>
        <begin position="1"/>
        <end position="27"/>
    </location>
</feature>
<dbReference type="InterPro" id="IPR027417">
    <property type="entry name" value="P-loop_NTPase"/>
</dbReference>
<organism evidence="7">
    <name type="scientific">Micromonas pusilla (strain CCMP1545)</name>
    <name type="common">Picoplanktonic green alga</name>
    <dbReference type="NCBI Taxonomy" id="564608"/>
    <lineage>
        <taxon>Eukaryota</taxon>
        <taxon>Viridiplantae</taxon>
        <taxon>Chlorophyta</taxon>
        <taxon>Mamiellophyceae</taxon>
        <taxon>Mamiellales</taxon>
        <taxon>Mamiellaceae</taxon>
        <taxon>Micromonas</taxon>
    </lineage>
</organism>
<keyword evidence="2" id="KW-0342">GTP-binding</keyword>
<keyword evidence="1" id="KW-0547">Nucleotide-binding</keyword>
<evidence type="ECO:0000256" key="3">
    <source>
        <dbReference type="PROSITE-ProRule" id="PRU01052"/>
    </source>
</evidence>
<feature type="chain" id="PRO_5002912205" evidence="4">
    <location>
        <begin position="28"/>
        <end position="166"/>
    </location>
</feature>
<dbReference type="GO" id="GO:0003924">
    <property type="term" value="F:GTPase activity"/>
    <property type="evidence" value="ECO:0007669"/>
    <property type="project" value="InterPro"/>
</dbReference>
<dbReference type="InterPro" id="IPR015894">
    <property type="entry name" value="Guanylate-bd_N"/>
</dbReference>
<feature type="non-terminal residue" evidence="6">
    <location>
        <position position="166"/>
    </location>
</feature>
<dbReference type="GeneID" id="9685442"/>
<dbReference type="eggNOG" id="KOG2037">
    <property type="taxonomic scope" value="Eukaryota"/>
</dbReference>
<dbReference type="Pfam" id="PF02263">
    <property type="entry name" value="GBP"/>
    <property type="match status" value="1"/>
</dbReference>
<reference evidence="6 7" key="1">
    <citation type="journal article" date="2009" name="Science">
        <title>Green evolution and dynamic adaptations revealed by genomes of the marine picoeukaryotes Micromonas.</title>
        <authorList>
            <person name="Worden A.Z."/>
            <person name="Lee J.H."/>
            <person name="Mock T."/>
            <person name="Rouze P."/>
            <person name="Simmons M.P."/>
            <person name="Aerts A.L."/>
            <person name="Allen A.E."/>
            <person name="Cuvelier M.L."/>
            <person name="Derelle E."/>
            <person name="Everett M.V."/>
            <person name="Foulon E."/>
            <person name="Grimwood J."/>
            <person name="Gundlach H."/>
            <person name="Henrissat B."/>
            <person name="Napoli C."/>
            <person name="McDonald S.M."/>
            <person name="Parker M.S."/>
            <person name="Rombauts S."/>
            <person name="Salamov A."/>
            <person name="Von Dassow P."/>
            <person name="Badger J.H."/>
            <person name="Coutinho P.M."/>
            <person name="Demir E."/>
            <person name="Dubchak I."/>
            <person name="Gentemann C."/>
            <person name="Eikrem W."/>
            <person name="Gready J.E."/>
            <person name="John U."/>
            <person name="Lanier W."/>
            <person name="Lindquist E.A."/>
            <person name="Lucas S."/>
            <person name="Mayer K.F."/>
            <person name="Moreau H."/>
            <person name="Not F."/>
            <person name="Otillar R."/>
            <person name="Panaud O."/>
            <person name="Pangilinan J."/>
            <person name="Paulsen I."/>
            <person name="Piegu B."/>
            <person name="Poliakov A."/>
            <person name="Robbens S."/>
            <person name="Schmutz J."/>
            <person name="Toulza E."/>
            <person name="Wyss T."/>
            <person name="Zelensky A."/>
            <person name="Zhou K."/>
            <person name="Armbrust E.V."/>
            <person name="Bhattacharya D."/>
            <person name="Goodenough U.W."/>
            <person name="Van de Peer Y."/>
            <person name="Grigoriev I.V."/>
        </authorList>
    </citation>
    <scope>NUCLEOTIDE SEQUENCE [LARGE SCALE GENOMIC DNA]</scope>
    <source>
        <strain evidence="6 7">CCMP1545</strain>
    </source>
</reference>
<dbReference type="OMA" id="QKNSGVP"/>
<name>C1MWY8_MICPC</name>
<dbReference type="PANTHER" id="PTHR10751">
    <property type="entry name" value="GUANYLATE BINDING PROTEIN"/>
    <property type="match status" value="1"/>
</dbReference>
<keyword evidence="4" id="KW-0732">Signal</keyword>
<feature type="domain" description="GB1/RHD3-type G" evidence="5">
    <location>
        <begin position="59"/>
        <end position="166"/>
    </location>
</feature>
<dbReference type="KEGG" id="mpp:MICPUCDRAFT_18392"/>
<dbReference type="RefSeq" id="XP_003059714.1">
    <property type="nucleotide sequence ID" value="XM_003059668.1"/>
</dbReference>
<gene>
    <name evidence="6" type="ORF">MICPUCDRAFT_18392</name>
</gene>
<evidence type="ECO:0000256" key="1">
    <source>
        <dbReference type="ARBA" id="ARBA00022741"/>
    </source>
</evidence>
<keyword evidence="7" id="KW-1185">Reference proteome</keyword>
<dbReference type="OrthoDB" id="7788754at2759"/>
<dbReference type="InterPro" id="IPR030386">
    <property type="entry name" value="G_GB1_RHD3_dom"/>
</dbReference>
<evidence type="ECO:0000259" key="5">
    <source>
        <dbReference type="PROSITE" id="PS51715"/>
    </source>
</evidence>
<comment type="similarity">
    <text evidence="3">Belongs to the TRAFAC class dynamin-like GTPase superfamily. GB1/RHD3 GTPase family.</text>
</comment>
<dbReference type="GO" id="GO:0005525">
    <property type="term" value="F:GTP binding"/>
    <property type="evidence" value="ECO:0007669"/>
    <property type="project" value="UniProtKB-KW"/>
</dbReference>
<dbReference type="Proteomes" id="UP000001876">
    <property type="component" value="Unassembled WGS sequence"/>
</dbReference>
<protein>
    <submittedName>
        <fullName evidence="6">Predicted protein</fullName>
    </submittedName>
</protein>
<evidence type="ECO:0000313" key="7">
    <source>
        <dbReference type="Proteomes" id="UP000001876"/>
    </source>
</evidence>
<dbReference type="SUPFAM" id="SSF52540">
    <property type="entry name" value="P-loop containing nucleoside triphosphate hydrolases"/>
    <property type="match status" value="1"/>
</dbReference>
<evidence type="ECO:0000256" key="2">
    <source>
        <dbReference type="ARBA" id="ARBA00023134"/>
    </source>
</evidence>